<organism evidence="1 2">
    <name type="scientific">Shouchella clausii</name>
    <name type="common">Alkalihalobacillus clausii</name>
    <dbReference type="NCBI Taxonomy" id="79880"/>
    <lineage>
        <taxon>Bacteria</taxon>
        <taxon>Bacillati</taxon>
        <taxon>Bacillota</taxon>
        <taxon>Bacilli</taxon>
        <taxon>Bacillales</taxon>
        <taxon>Bacillaceae</taxon>
        <taxon>Shouchella</taxon>
    </lineage>
</organism>
<dbReference type="PANTHER" id="PTHR36434:SF1">
    <property type="entry name" value="MEMBRANE PROTEASE YUGP-RELATED"/>
    <property type="match status" value="1"/>
</dbReference>
<gene>
    <name evidence="1" type="ORF">CHH72_02200</name>
</gene>
<dbReference type="InterPro" id="IPR007395">
    <property type="entry name" value="Zn_peptidase_2"/>
</dbReference>
<dbReference type="Pfam" id="PF04298">
    <property type="entry name" value="Zn_peptidase_2"/>
    <property type="match status" value="1"/>
</dbReference>
<protein>
    <submittedName>
        <fullName evidence="1">Zn-dependent protease</fullName>
    </submittedName>
</protein>
<name>A0A268P4P5_SHOCL</name>
<dbReference type="GO" id="GO:0006508">
    <property type="term" value="P:proteolysis"/>
    <property type="evidence" value="ECO:0007669"/>
    <property type="project" value="UniProtKB-KW"/>
</dbReference>
<keyword evidence="1" id="KW-0645">Protease</keyword>
<proteinExistence type="predicted"/>
<keyword evidence="1" id="KW-0378">Hydrolase</keyword>
<dbReference type="EMBL" id="NPCC01000004">
    <property type="protein sequence ID" value="PAE90712.1"/>
    <property type="molecule type" value="Genomic_DNA"/>
</dbReference>
<dbReference type="OMA" id="WAARTYV"/>
<dbReference type="RefSeq" id="WP_011246755.1">
    <property type="nucleotide sequence ID" value="NZ_BOQS01000008.1"/>
</dbReference>
<sequence length="232" mass="25220">MSLGVYLFYLAFLILIPLLAQGKVKRAYKKYSRIRNSAGMTGAEVARKILHDNGIYDVEVEEVKGELSDHYDPRAKVVRLSTDNYRNASVAGAAIAAHEVGHAIQDAENYSFLKFRSALAPVASIGSNLGQWLILAGLLFGVGAQVGGNPVLLMGIIFFATAVLFQVVTLPVEFNASNRAMEQMVASGIIVNNEERETKKVLDAAALTYVAAALVALLELARFIMIYLAQRD</sequence>
<dbReference type="Proteomes" id="UP000216207">
    <property type="component" value="Unassembled WGS sequence"/>
</dbReference>
<evidence type="ECO:0000313" key="2">
    <source>
        <dbReference type="Proteomes" id="UP000216207"/>
    </source>
</evidence>
<dbReference type="GO" id="GO:0008233">
    <property type="term" value="F:peptidase activity"/>
    <property type="evidence" value="ECO:0007669"/>
    <property type="project" value="UniProtKB-KW"/>
</dbReference>
<dbReference type="PANTHER" id="PTHR36434">
    <property type="entry name" value="MEMBRANE PROTEASE YUGP-RELATED"/>
    <property type="match status" value="1"/>
</dbReference>
<reference evidence="1 2" key="1">
    <citation type="submission" date="2017-07" db="EMBL/GenBank/DDBJ databases">
        <title>Isolation and whole genome analysis of endospore-forming bacteria from heroin.</title>
        <authorList>
            <person name="Kalinowski J."/>
            <person name="Ahrens B."/>
            <person name="Al-Dilaimi A."/>
            <person name="Winkler A."/>
            <person name="Wibberg D."/>
            <person name="Schleenbecker U."/>
            <person name="Ruckert C."/>
            <person name="Wolfel R."/>
            <person name="Grass G."/>
        </authorList>
    </citation>
    <scope>NUCLEOTIDE SEQUENCE [LARGE SCALE GENOMIC DNA]</scope>
    <source>
        <strain evidence="1 2">7539</strain>
    </source>
</reference>
<comment type="caution">
    <text evidence="1">The sequence shown here is derived from an EMBL/GenBank/DDBJ whole genome shotgun (WGS) entry which is preliminary data.</text>
</comment>
<accession>A0A268P4P5</accession>
<evidence type="ECO:0000313" key="1">
    <source>
        <dbReference type="EMBL" id="PAE90712.1"/>
    </source>
</evidence>
<dbReference type="AlphaFoldDB" id="A0A268P4P5"/>